<dbReference type="PANTHER" id="PTHR31809">
    <property type="entry name" value="BUD13 HOMOLOG"/>
    <property type="match status" value="1"/>
</dbReference>
<reference evidence="4 5" key="1">
    <citation type="submission" date="2020-03" db="EMBL/GenBank/DDBJ databases">
        <title>FDA dAtabase for Regulatory Grade micrObial Sequences (FDA-ARGOS): Supporting development and validation of Infectious Disease Dx tests.</title>
        <authorList>
            <person name="Campos J."/>
            <person name="Goldberg B."/>
            <person name="Tallon L."/>
            <person name="Sadzewicz L."/>
            <person name="Vavikolanu K."/>
            <person name="Mehta A."/>
            <person name="Aluvathingal J."/>
            <person name="Nadendla S."/>
            <person name="Nandy P."/>
            <person name="Geyer C."/>
            <person name="Yan Y."/>
            <person name="Sichtig H."/>
        </authorList>
    </citation>
    <scope>NUCLEOTIDE SEQUENCE [LARGE SCALE GENOMIC DNA]</scope>
    <source>
        <strain evidence="4 5">FDAARGOS_656</strain>
    </source>
</reference>
<evidence type="ECO:0000313" key="5">
    <source>
        <dbReference type="Proteomes" id="UP000536275"/>
    </source>
</evidence>
<dbReference type="InterPro" id="IPR018609">
    <property type="entry name" value="Bud13"/>
</dbReference>
<proteinExistence type="inferred from homology"/>
<evidence type="ECO:0000313" key="4">
    <source>
        <dbReference type="EMBL" id="KAF6069507.1"/>
    </source>
</evidence>
<dbReference type="InterPro" id="IPR051112">
    <property type="entry name" value="CWC26_splicing_factor"/>
</dbReference>
<feature type="compositionally biased region" description="Basic residues" evidence="3">
    <location>
        <begin position="20"/>
        <end position="29"/>
    </location>
</feature>
<name>A0A8H6F526_CANAX</name>
<dbReference type="Pfam" id="PF09736">
    <property type="entry name" value="Bud13"/>
    <property type="match status" value="1"/>
</dbReference>
<protein>
    <recommendedName>
        <fullName evidence="2">Pre-mRNA-splicing factor CWC26</fullName>
    </recommendedName>
</protein>
<dbReference type="Proteomes" id="UP000536275">
    <property type="component" value="Unassembled WGS sequence"/>
</dbReference>
<evidence type="ECO:0000256" key="1">
    <source>
        <dbReference type="ARBA" id="ARBA00011069"/>
    </source>
</evidence>
<dbReference type="GO" id="GO:0005684">
    <property type="term" value="C:U2-type spliceosomal complex"/>
    <property type="evidence" value="ECO:0007669"/>
    <property type="project" value="TreeGrafter"/>
</dbReference>
<feature type="compositionally biased region" description="Low complexity" evidence="3">
    <location>
        <begin position="100"/>
        <end position="119"/>
    </location>
</feature>
<feature type="region of interest" description="Disordered" evidence="3">
    <location>
        <begin position="1"/>
        <end position="68"/>
    </location>
</feature>
<feature type="region of interest" description="Disordered" evidence="3">
    <location>
        <begin position="93"/>
        <end position="123"/>
    </location>
</feature>
<sequence>MSKRADYLSKYLNNELSDKPKKKKHKKKSSTTPATSMNIVVETPKPLGVPSIDNNEEYNELNQQTKDNEVDVDEFAPVKLKTTQKSNKGFKRIDNGDIITTNNTTTTTPPPSSLSSSSSVIKPNKLQPNQETIYRDSSGRIINDIKQRQEDLQQQKLHEEQLKQFTEIKTSKQDQINQEQEIFKVKNGHVDNQFEDPMTSFIKDTTTTTKKEFEDVSKSKFVYNKGINIPNRFNIPAGYFWDGIDRSNGFEQMYLRKQTEYNYDKIDSKINETYEIDIGDD</sequence>
<gene>
    <name evidence="4" type="ORF">FOB64_003152</name>
</gene>
<dbReference type="GO" id="GO:0000398">
    <property type="term" value="P:mRNA splicing, via spliceosome"/>
    <property type="evidence" value="ECO:0007669"/>
    <property type="project" value="TreeGrafter"/>
</dbReference>
<comment type="similarity">
    <text evidence="1">Belongs to the CWC26 family.</text>
</comment>
<evidence type="ECO:0000256" key="2">
    <source>
        <dbReference type="ARBA" id="ARBA00020644"/>
    </source>
</evidence>
<dbReference type="EMBL" id="JABWAD010000037">
    <property type="protein sequence ID" value="KAF6069507.1"/>
    <property type="molecule type" value="Genomic_DNA"/>
</dbReference>
<dbReference type="GO" id="GO:0003723">
    <property type="term" value="F:RNA binding"/>
    <property type="evidence" value="ECO:0007669"/>
    <property type="project" value="TreeGrafter"/>
</dbReference>
<dbReference type="PANTHER" id="PTHR31809:SF0">
    <property type="entry name" value="BUD13 HOMOLOG"/>
    <property type="match status" value="1"/>
</dbReference>
<dbReference type="GO" id="GO:0070274">
    <property type="term" value="C:RES complex"/>
    <property type="evidence" value="ECO:0007669"/>
    <property type="project" value="TreeGrafter"/>
</dbReference>
<organism evidence="4 5">
    <name type="scientific">Candida albicans</name>
    <name type="common">Yeast</name>
    <dbReference type="NCBI Taxonomy" id="5476"/>
    <lineage>
        <taxon>Eukaryota</taxon>
        <taxon>Fungi</taxon>
        <taxon>Dikarya</taxon>
        <taxon>Ascomycota</taxon>
        <taxon>Saccharomycotina</taxon>
        <taxon>Pichiomycetes</taxon>
        <taxon>Debaryomycetaceae</taxon>
        <taxon>Candida/Lodderomyces clade</taxon>
        <taxon>Candida</taxon>
    </lineage>
</organism>
<dbReference type="AlphaFoldDB" id="A0A8H6F526"/>
<evidence type="ECO:0000256" key="3">
    <source>
        <dbReference type="SAM" id="MobiDB-lite"/>
    </source>
</evidence>
<comment type="caution">
    <text evidence="4">The sequence shown here is derived from an EMBL/GenBank/DDBJ whole genome shotgun (WGS) entry which is preliminary data.</text>
</comment>
<accession>A0A8H6F526</accession>